<sequence length="95" mass="10675">MVIRAALLVQQCPVCAEIDRKTMGFLFGQCGFYLVFSLAECPVCAEIDRKTMGFLFGQCGFYLDFSLAESLKQMLDIKFCNATQPAPWLAYDLVL</sequence>
<dbReference type="EMBL" id="JAPFFI010000009">
    <property type="protein sequence ID" value="KAJ6380917.1"/>
    <property type="molecule type" value="Genomic_DNA"/>
</dbReference>
<reference evidence="1" key="1">
    <citation type="submission" date="2022-10" db="EMBL/GenBank/DDBJ databases">
        <authorList>
            <person name="Hyden B.L."/>
            <person name="Feng K."/>
            <person name="Yates T."/>
            <person name="Jawdy S."/>
            <person name="Smart L.B."/>
            <person name="Muchero W."/>
        </authorList>
    </citation>
    <scope>NUCLEOTIDE SEQUENCE</scope>
    <source>
        <tissue evidence="1">Shoot tip</tissue>
    </source>
</reference>
<accession>A0ABQ9B9M3</accession>
<dbReference type="Proteomes" id="UP001141253">
    <property type="component" value="Chromosome 6"/>
</dbReference>
<proteinExistence type="predicted"/>
<gene>
    <name evidence="1" type="ORF">OIU77_029752</name>
</gene>
<organism evidence="1 2">
    <name type="scientific">Salix suchowensis</name>
    <dbReference type="NCBI Taxonomy" id="1278906"/>
    <lineage>
        <taxon>Eukaryota</taxon>
        <taxon>Viridiplantae</taxon>
        <taxon>Streptophyta</taxon>
        <taxon>Embryophyta</taxon>
        <taxon>Tracheophyta</taxon>
        <taxon>Spermatophyta</taxon>
        <taxon>Magnoliopsida</taxon>
        <taxon>eudicotyledons</taxon>
        <taxon>Gunneridae</taxon>
        <taxon>Pentapetalae</taxon>
        <taxon>rosids</taxon>
        <taxon>fabids</taxon>
        <taxon>Malpighiales</taxon>
        <taxon>Salicaceae</taxon>
        <taxon>Saliceae</taxon>
        <taxon>Salix</taxon>
    </lineage>
</organism>
<protein>
    <submittedName>
        <fullName evidence="1">Uncharacterized protein</fullName>
    </submittedName>
</protein>
<evidence type="ECO:0000313" key="2">
    <source>
        <dbReference type="Proteomes" id="UP001141253"/>
    </source>
</evidence>
<reference evidence="1" key="2">
    <citation type="journal article" date="2023" name="Int. J. Mol. Sci.">
        <title>De Novo Assembly and Annotation of 11 Diverse Shrub Willow (Salix) Genomes Reveals Novel Gene Organization in Sex-Linked Regions.</title>
        <authorList>
            <person name="Hyden B."/>
            <person name="Feng K."/>
            <person name="Yates T.B."/>
            <person name="Jawdy S."/>
            <person name="Cereghino C."/>
            <person name="Smart L.B."/>
            <person name="Muchero W."/>
        </authorList>
    </citation>
    <scope>NUCLEOTIDE SEQUENCE</scope>
    <source>
        <tissue evidence="1">Shoot tip</tissue>
    </source>
</reference>
<evidence type="ECO:0000313" key="1">
    <source>
        <dbReference type="EMBL" id="KAJ6380917.1"/>
    </source>
</evidence>
<comment type="caution">
    <text evidence="1">The sequence shown here is derived from an EMBL/GenBank/DDBJ whole genome shotgun (WGS) entry which is preliminary data.</text>
</comment>
<keyword evidence="2" id="KW-1185">Reference proteome</keyword>
<name>A0ABQ9B9M3_9ROSI</name>